<organism evidence="1">
    <name type="scientific">Cyprideis torosa</name>
    <dbReference type="NCBI Taxonomy" id="163714"/>
    <lineage>
        <taxon>Eukaryota</taxon>
        <taxon>Metazoa</taxon>
        <taxon>Ecdysozoa</taxon>
        <taxon>Arthropoda</taxon>
        <taxon>Crustacea</taxon>
        <taxon>Oligostraca</taxon>
        <taxon>Ostracoda</taxon>
        <taxon>Podocopa</taxon>
        <taxon>Podocopida</taxon>
        <taxon>Cytherocopina</taxon>
        <taxon>Cytheroidea</taxon>
        <taxon>Cytherideidae</taxon>
        <taxon>Cyprideis</taxon>
    </lineage>
</organism>
<reference evidence="1" key="1">
    <citation type="submission" date="2020-11" db="EMBL/GenBank/DDBJ databases">
        <authorList>
            <person name="Tran Van P."/>
        </authorList>
    </citation>
    <scope>NUCLEOTIDE SEQUENCE</scope>
</reference>
<proteinExistence type="predicted"/>
<dbReference type="EMBL" id="OB660197">
    <property type="protein sequence ID" value="CAD7223420.1"/>
    <property type="molecule type" value="Genomic_DNA"/>
</dbReference>
<dbReference type="AlphaFoldDB" id="A0A7R8ZGG7"/>
<gene>
    <name evidence="1" type="ORF">CTOB1V02_LOCUS1406</name>
</gene>
<evidence type="ECO:0000313" key="1">
    <source>
        <dbReference type="EMBL" id="CAD7223420.1"/>
    </source>
</evidence>
<sequence>MSSAFVLSDSFGFPTGVIASPTPNETIGAHCGSLCGDWDRLMEAWPIPPPPLPSFFPGDTPPRIAWDPITNESCNFCDWARGEDSVDFIELSHPDPPVDDTLFIVITACCIGGTLLGLLATMLILRYRRAQSKFTIGKVSSKLPTSSSSFTCDGVLYGSTVTPPAVAMTGTTSSRALWAGIRANGTNQYTVDHLQPLEQRQCQPDFNFTTADKKV</sequence>
<dbReference type="OrthoDB" id="6341359at2759"/>
<protein>
    <submittedName>
        <fullName evidence="1">Uncharacterized protein</fullName>
    </submittedName>
</protein>
<accession>A0A7R8ZGG7</accession>
<name>A0A7R8ZGG7_9CRUS</name>